<proteinExistence type="predicted"/>
<reference evidence="3 4" key="1">
    <citation type="journal article" date="2014" name="Genome Announc.">
        <title>Complete Genome Sequence of Hyphomicrobium nitrativorans Strain NL23, a Denitrifying Bacterium Isolated from Biofilm of a Methanol-Fed Denitrification System Treating Seawater at the Montreal Biodome.</title>
        <authorList>
            <person name="Martineau C."/>
            <person name="Villeneuve C."/>
            <person name="Mauffrey F."/>
            <person name="Villemur R."/>
        </authorList>
    </citation>
    <scope>NUCLEOTIDE SEQUENCE [LARGE SCALE GENOMIC DNA]</scope>
    <source>
        <strain evidence="3">NL23</strain>
    </source>
</reference>
<keyword evidence="4" id="KW-1185">Reference proteome</keyword>
<evidence type="ECO:0000313" key="3">
    <source>
        <dbReference type="EMBL" id="AHB50353.1"/>
    </source>
</evidence>
<dbReference type="EMBL" id="CP006912">
    <property type="protein sequence ID" value="AHB50353.1"/>
    <property type="molecule type" value="Genomic_DNA"/>
</dbReference>
<gene>
    <name evidence="3" type="ORF">W911_14655</name>
</gene>
<dbReference type="KEGG" id="hni:W911_14655"/>
<accession>V5SIJ7</accession>
<feature type="coiled-coil region" evidence="1">
    <location>
        <begin position="304"/>
        <end position="359"/>
    </location>
</feature>
<feature type="compositionally biased region" description="Pro residues" evidence="2">
    <location>
        <begin position="58"/>
        <end position="68"/>
    </location>
</feature>
<dbReference type="AlphaFoldDB" id="V5SIJ7"/>
<feature type="region of interest" description="Disordered" evidence="2">
    <location>
        <begin position="48"/>
        <end position="99"/>
    </location>
</feature>
<sequence>MDLREIDAEIEAALIDDAAPDDPVARALFAGPRVQQPTRDPVALALMGNQSGAFDPTTPRPGDAPPPAELRSYNPSPSESAGFHARQGAEALGIPPSTAERIGDGVGGVVNLLTPFDDVSNAVQSGAPSDAALAAFSLIPGFRGGRKAAEEALPALKSEVDSLMERFASMGGKARPTHDPSAPIETQVQHLRETKDWLTKEIETARVGRPQSPTSVPVTSSRQQEEALRFLQDNPYTQAIPGRQGLPTKAEQERLVREFFQGGGQMPPAPWGHTRHSATEDLRRIMGEAYARGKQLSAQDAAAIEGAARKVDEAGQRLESLRELWRRAEGGAYRSGKEVMELRRQLERAESQAKHWQEQYQGLWKRLFGED</sequence>
<dbReference type="PATRIC" id="fig|1029756.8.peg.3052"/>
<dbReference type="HOGENOM" id="CLU_745510_0_0_5"/>
<name>V5SIJ7_9HYPH</name>
<evidence type="ECO:0000256" key="2">
    <source>
        <dbReference type="SAM" id="MobiDB-lite"/>
    </source>
</evidence>
<evidence type="ECO:0000256" key="1">
    <source>
        <dbReference type="SAM" id="Coils"/>
    </source>
</evidence>
<evidence type="ECO:0000313" key="4">
    <source>
        <dbReference type="Proteomes" id="UP000018542"/>
    </source>
</evidence>
<organism evidence="3 4">
    <name type="scientific">Hyphomicrobium nitrativorans NL23</name>
    <dbReference type="NCBI Taxonomy" id="1029756"/>
    <lineage>
        <taxon>Bacteria</taxon>
        <taxon>Pseudomonadati</taxon>
        <taxon>Pseudomonadota</taxon>
        <taxon>Alphaproteobacteria</taxon>
        <taxon>Hyphomicrobiales</taxon>
        <taxon>Hyphomicrobiaceae</taxon>
        <taxon>Hyphomicrobium</taxon>
    </lineage>
</organism>
<dbReference type="Proteomes" id="UP000018542">
    <property type="component" value="Chromosome"/>
</dbReference>
<keyword evidence="1" id="KW-0175">Coiled coil</keyword>
<dbReference type="STRING" id="1029756.W911_14655"/>
<protein>
    <submittedName>
        <fullName evidence="3">Uncharacterized protein</fullName>
    </submittedName>
</protein>